<comment type="caution">
    <text evidence="6">The sequence shown here is derived from an EMBL/GenBank/DDBJ whole genome shotgun (WGS) entry which is preliminary data.</text>
</comment>
<dbReference type="Gene3D" id="1.10.10.970">
    <property type="entry name" value="RNA 2'-phosphotransferase, Tpt1/KptA family, N-terminal domain"/>
    <property type="match status" value="1"/>
</dbReference>
<dbReference type="Pfam" id="PF01885">
    <property type="entry name" value="PTS_2-RNA"/>
    <property type="match status" value="1"/>
</dbReference>
<organism evidence="6 7">
    <name type="scientific">Halobium salinum</name>
    <dbReference type="NCBI Taxonomy" id="1364940"/>
    <lineage>
        <taxon>Archaea</taxon>
        <taxon>Methanobacteriati</taxon>
        <taxon>Methanobacteriota</taxon>
        <taxon>Stenosarchaea group</taxon>
        <taxon>Halobacteria</taxon>
        <taxon>Halobacteriales</taxon>
        <taxon>Haloferacaceae</taxon>
        <taxon>Halobium</taxon>
    </lineage>
</organism>
<evidence type="ECO:0000256" key="1">
    <source>
        <dbReference type="ARBA" id="ARBA00009836"/>
    </source>
</evidence>
<comment type="similarity">
    <text evidence="1 5">Belongs to the KptA/TPT1 family.</text>
</comment>
<gene>
    <name evidence="5" type="primary">kptA</name>
    <name evidence="6" type="ORF">ACFO0N_06220</name>
</gene>
<dbReference type="Gene3D" id="3.20.170.30">
    <property type="match status" value="1"/>
</dbReference>
<dbReference type="PANTHER" id="PTHR12684">
    <property type="entry name" value="PUTATIVE PHOSPHOTRANSFERASE"/>
    <property type="match status" value="1"/>
</dbReference>
<dbReference type="InterPro" id="IPR042081">
    <property type="entry name" value="RNA_2'-PTrans_C"/>
</dbReference>
<dbReference type="EMBL" id="JBHSDS010000003">
    <property type="protein sequence ID" value="MFC4357546.1"/>
    <property type="molecule type" value="Genomic_DNA"/>
</dbReference>
<protein>
    <recommendedName>
        <fullName evidence="5">Probable RNA 2'-phosphotransferase</fullName>
        <ecNumber evidence="5">2.7.1.-</ecNumber>
    </recommendedName>
</protein>
<dbReference type="AlphaFoldDB" id="A0ABD5PAS6"/>
<evidence type="ECO:0000256" key="3">
    <source>
        <dbReference type="ARBA" id="ARBA00023027"/>
    </source>
</evidence>
<dbReference type="RefSeq" id="WP_390203038.1">
    <property type="nucleotide sequence ID" value="NZ_JAODIW010000006.1"/>
</dbReference>
<evidence type="ECO:0000313" key="6">
    <source>
        <dbReference type="EMBL" id="MFC4357546.1"/>
    </source>
</evidence>
<evidence type="ECO:0000313" key="7">
    <source>
        <dbReference type="Proteomes" id="UP001595921"/>
    </source>
</evidence>
<dbReference type="Proteomes" id="UP001595921">
    <property type="component" value="Unassembled WGS sequence"/>
</dbReference>
<name>A0ABD5PAS6_9EURY</name>
<dbReference type="PANTHER" id="PTHR12684:SF2">
    <property type="entry name" value="TRNA 2'-PHOSPHOTRANSFERASE 1"/>
    <property type="match status" value="1"/>
</dbReference>
<dbReference type="HAMAP" id="MF_00299">
    <property type="entry name" value="KptA"/>
    <property type="match status" value="1"/>
</dbReference>
<keyword evidence="2 5" id="KW-0808">Transferase</keyword>
<dbReference type="EC" id="2.7.1.-" evidence="5"/>
<evidence type="ECO:0000256" key="5">
    <source>
        <dbReference type="HAMAP-Rule" id="MF_00299"/>
    </source>
</evidence>
<dbReference type="InterPro" id="IPR022928">
    <property type="entry name" value="RNA_2'-PTrans_KptA"/>
</dbReference>
<keyword evidence="7" id="KW-1185">Reference proteome</keyword>
<evidence type="ECO:0000256" key="4">
    <source>
        <dbReference type="ARBA" id="ARBA00025212"/>
    </source>
</evidence>
<proteinExistence type="inferred from homology"/>
<sequence>MMDPVRRCARHGFFAGATCPACDAAGDPVVDGDRRVRLSRFLSGALRHFPREVGLDLDEAGWTSREAFVDAACRKYDWADAETVEGVVATDPKGRFERRESRVRAVYGHSVAVDVDRDSGRERTADDETPDRLYHGTAPENRAAIETEGLRPMGRREVHLSPSLEEARAVGRRHATDPVVFVVDAAAMRADGRRVSKRGTSTYTTDAVPPTYLRRVDREG</sequence>
<comment type="function">
    <text evidence="4 5">Removes the 2'-phosphate from RNA via an intermediate in which the phosphate is ADP-ribosylated by NAD followed by a presumed transesterification to release the RNA and generate ADP-ribose 1''-2''-cyclic phosphate (APPR&gt;P). May function as an ADP-ribosylase.</text>
</comment>
<dbReference type="InterPro" id="IPR002745">
    <property type="entry name" value="Ptrans_KptA/Tpt1"/>
</dbReference>
<keyword evidence="3 5" id="KW-0520">NAD</keyword>
<dbReference type="GO" id="GO:0006388">
    <property type="term" value="P:tRNA splicing, via endonucleolytic cleavage and ligation"/>
    <property type="evidence" value="ECO:0007669"/>
    <property type="project" value="UniProtKB-UniRule"/>
</dbReference>
<dbReference type="SUPFAM" id="SSF56399">
    <property type="entry name" value="ADP-ribosylation"/>
    <property type="match status" value="1"/>
</dbReference>
<reference evidence="6 7" key="1">
    <citation type="journal article" date="2019" name="Int. J. Syst. Evol. Microbiol.">
        <title>The Global Catalogue of Microorganisms (GCM) 10K type strain sequencing project: providing services to taxonomists for standard genome sequencing and annotation.</title>
        <authorList>
            <consortium name="The Broad Institute Genomics Platform"/>
            <consortium name="The Broad Institute Genome Sequencing Center for Infectious Disease"/>
            <person name="Wu L."/>
            <person name="Ma J."/>
        </authorList>
    </citation>
    <scope>NUCLEOTIDE SEQUENCE [LARGE SCALE GENOMIC DNA]</scope>
    <source>
        <strain evidence="6 7">CGMCC 1.12553</strain>
    </source>
</reference>
<evidence type="ECO:0000256" key="2">
    <source>
        <dbReference type="ARBA" id="ARBA00022679"/>
    </source>
</evidence>
<accession>A0ABD5PAS6</accession>
<dbReference type="InterPro" id="IPR042080">
    <property type="entry name" value="RNA_2'-PTrans_N"/>
</dbReference>
<dbReference type="GO" id="GO:0016772">
    <property type="term" value="F:transferase activity, transferring phosphorus-containing groups"/>
    <property type="evidence" value="ECO:0007669"/>
    <property type="project" value="UniProtKB-UniRule"/>
</dbReference>